<keyword evidence="1 3" id="KW-0808">Transferase</keyword>
<evidence type="ECO:0000259" key="2">
    <source>
        <dbReference type="Pfam" id="PF13649"/>
    </source>
</evidence>
<dbReference type="PANTHER" id="PTHR43861">
    <property type="entry name" value="TRANS-ACONITATE 2-METHYLTRANSFERASE-RELATED"/>
    <property type="match status" value="1"/>
</dbReference>
<evidence type="ECO:0000313" key="4">
    <source>
        <dbReference type="Proteomes" id="UP000290649"/>
    </source>
</evidence>
<name>A0A4Q0VTA8_9BACI</name>
<dbReference type="GO" id="GO:0032259">
    <property type="term" value="P:methylation"/>
    <property type="evidence" value="ECO:0007669"/>
    <property type="project" value="UniProtKB-KW"/>
</dbReference>
<evidence type="ECO:0000313" key="3">
    <source>
        <dbReference type="EMBL" id="RXJ00005.1"/>
    </source>
</evidence>
<proteinExistence type="predicted"/>
<dbReference type="Pfam" id="PF13649">
    <property type="entry name" value="Methyltransf_25"/>
    <property type="match status" value="1"/>
</dbReference>
<dbReference type="AlphaFoldDB" id="A0A4Q0VTA8"/>
<gene>
    <name evidence="3" type="ORF">DS745_14130</name>
</gene>
<dbReference type="OrthoDB" id="9811589at2"/>
<dbReference type="Proteomes" id="UP000290649">
    <property type="component" value="Unassembled WGS sequence"/>
</dbReference>
<dbReference type="Gene3D" id="2.20.25.110">
    <property type="entry name" value="S-adenosyl-L-methionine-dependent methyltransferases"/>
    <property type="match status" value="1"/>
</dbReference>
<protein>
    <submittedName>
        <fullName evidence="3">Class I SAM-dependent methyltransferase</fullName>
    </submittedName>
</protein>
<dbReference type="InterPro" id="IPR041698">
    <property type="entry name" value="Methyltransf_25"/>
</dbReference>
<dbReference type="RefSeq" id="WP_129078859.1">
    <property type="nucleotide sequence ID" value="NZ_QOUX01000042.1"/>
</dbReference>
<dbReference type="CDD" id="cd02440">
    <property type="entry name" value="AdoMet_MTases"/>
    <property type="match status" value="1"/>
</dbReference>
<evidence type="ECO:0000256" key="1">
    <source>
        <dbReference type="ARBA" id="ARBA00022679"/>
    </source>
</evidence>
<comment type="caution">
    <text evidence="3">The sequence shown here is derived from an EMBL/GenBank/DDBJ whole genome shotgun (WGS) entry which is preliminary data.</text>
</comment>
<organism evidence="3 4">
    <name type="scientific">Anaerobacillus alkaliphilus</name>
    <dbReference type="NCBI Taxonomy" id="1548597"/>
    <lineage>
        <taxon>Bacteria</taxon>
        <taxon>Bacillati</taxon>
        <taxon>Bacillota</taxon>
        <taxon>Bacilli</taxon>
        <taxon>Bacillales</taxon>
        <taxon>Bacillaceae</taxon>
        <taxon>Anaerobacillus</taxon>
    </lineage>
</organism>
<keyword evidence="3" id="KW-0489">Methyltransferase</keyword>
<keyword evidence="4" id="KW-1185">Reference proteome</keyword>
<reference evidence="3 4" key="1">
    <citation type="journal article" date="2019" name="Int. J. Syst. Evol. Microbiol.">
        <title>Anaerobacillus alkaliphilus sp. nov., a novel alkaliphilic and moderately halophilic bacterium.</title>
        <authorList>
            <person name="Borsodi A.K."/>
            <person name="Aszalos J.M."/>
            <person name="Bihari P."/>
            <person name="Nagy I."/>
            <person name="Schumann P."/>
            <person name="Sproer C."/>
            <person name="Kovacs A.L."/>
            <person name="Boka K."/>
            <person name="Dobosy P."/>
            <person name="Ovari M."/>
            <person name="Szili-Kovacs T."/>
            <person name="Toth E."/>
        </authorList>
    </citation>
    <scope>NUCLEOTIDE SEQUENCE [LARGE SCALE GENOMIC DNA]</scope>
    <source>
        <strain evidence="3 4">B16-10</strain>
    </source>
</reference>
<sequence length="247" mass="28211">MNYNKFAYLYDELMIDAPYNQWVSFVLEITERIGSSKNRVLDLGCGTGNVAIPLSKQGINVTAVDLSEEMLYVAREKSENAGVAIQFFQQDMKELDGLGKFDVVLCLCDSINYLHDETDICQTFQKVYNHLNDNGLFIFDVHSVHKVDNVLAGNTFAHNGEDISYIWECFSGDEPFSVEHDLSFFVQNEQGLYERYDELHKQRTYPISVYEKGLSDLGFHIVSITGDFSLDELADDAERWFFVAKKG</sequence>
<accession>A0A4Q0VTA8</accession>
<feature type="domain" description="Methyltransferase" evidence="2">
    <location>
        <begin position="40"/>
        <end position="135"/>
    </location>
</feature>
<dbReference type="EMBL" id="QOUX01000042">
    <property type="protein sequence ID" value="RXJ00005.1"/>
    <property type="molecule type" value="Genomic_DNA"/>
</dbReference>
<dbReference type="Gene3D" id="3.40.50.150">
    <property type="entry name" value="Vaccinia Virus protein VP39"/>
    <property type="match status" value="1"/>
</dbReference>
<dbReference type="SUPFAM" id="SSF53335">
    <property type="entry name" value="S-adenosyl-L-methionine-dependent methyltransferases"/>
    <property type="match status" value="1"/>
</dbReference>
<dbReference type="GO" id="GO:0008168">
    <property type="term" value="F:methyltransferase activity"/>
    <property type="evidence" value="ECO:0007669"/>
    <property type="project" value="UniProtKB-KW"/>
</dbReference>
<dbReference type="InterPro" id="IPR029063">
    <property type="entry name" value="SAM-dependent_MTases_sf"/>
</dbReference>